<evidence type="ECO:0000313" key="5">
    <source>
        <dbReference type="EMBL" id="MCE2597229.1"/>
    </source>
</evidence>
<feature type="DNA-binding region" description="OmpR/PhoB-type" evidence="2">
    <location>
        <begin position="1"/>
        <end position="98"/>
    </location>
</feature>
<dbReference type="SUPFAM" id="SSF46894">
    <property type="entry name" value="C-terminal effector domain of the bipartite response regulators"/>
    <property type="match status" value="1"/>
</dbReference>
<keyword evidence="3" id="KW-0812">Transmembrane</keyword>
<keyword evidence="1 2" id="KW-0238">DNA-binding</keyword>
<dbReference type="EMBL" id="JAIMJA010000036">
    <property type="protein sequence ID" value="MCE2597229.1"/>
    <property type="molecule type" value="Genomic_DNA"/>
</dbReference>
<dbReference type="Gene3D" id="1.10.10.10">
    <property type="entry name" value="Winged helix-like DNA-binding domain superfamily/Winged helix DNA-binding domain"/>
    <property type="match status" value="1"/>
</dbReference>
<keyword evidence="3" id="KW-0472">Membrane</keyword>
<evidence type="ECO:0000313" key="6">
    <source>
        <dbReference type="Proteomes" id="UP001201273"/>
    </source>
</evidence>
<organism evidence="5 6">
    <name type="scientific">Motilimonas cestriensis</name>
    <dbReference type="NCBI Taxonomy" id="2742685"/>
    <lineage>
        <taxon>Bacteria</taxon>
        <taxon>Pseudomonadati</taxon>
        <taxon>Pseudomonadota</taxon>
        <taxon>Gammaproteobacteria</taxon>
        <taxon>Alteromonadales</taxon>
        <taxon>Alteromonadales genera incertae sedis</taxon>
        <taxon>Motilimonas</taxon>
    </lineage>
</organism>
<dbReference type="InterPro" id="IPR056832">
    <property type="entry name" value="ARM_TT21_2nd"/>
</dbReference>
<gene>
    <name evidence="5" type="ORF">K6Y31_20865</name>
</gene>
<evidence type="ECO:0000259" key="4">
    <source>
        <dbReference type="PROSITE" id="PS51755"/>
    </source>
</evidence>
<dbReference type="SUPFAM" id="SSF48452">
    <property type="entry name" value="TPR-like"/>
    <property type="match status" value="1"/>
</dbReference>
<feature type="transmembrane region" description="Helical" evidence="3">
    <location>
        <begin position="142"/>
        <end position="161"/>
    </location>
</feature>
<dbReference type="InterPro" id="IPR036388">
    <property type="entry name" value="WH-like_DNA-bd_sf"/>
</dbReference>
<evidence type="ECO:0000256" key="1">
    <source>
        <dbReference type="ARBA" id="ARBA00023125"/>
    </source>
</evidence>
<dbReference type="PANTHER" id="PTHR47691:SF3">
    <property type="entry name" value="HTH-TYPE TRANSCRIPTIONAL REGULATOR RV0890C-RELATED"/>
    <property type="match status" value="1"/>
</dbReference>
<dbReference type="CDD" id="cd00383">
    <property type="entry name" value="trans_reg_C"/>
    <property type="match status" value="1"/>
</dbReference>
<dbReference type="RefSeq" id="WP_233054981.1">
    <property type="nucleotide sequence ID" value="NZ_JAIMJA010000036.1"/>
</dbReference>
<dbReference type="Gene3D" id="1.25.40.10">
    <property type="entry name" value="Tetratricopeptide repeat domain"/>
    <property type="match status" value="2"/>
</dbReference>
<sequence>MQYKIGDWLVIASENTIINQQQKKTIEPKVMALLIYFCQRPGQVISTDELLENVWQNRVVTGSSIYQTIAQLRKALADKASNPRYISTVPKKGYKLIAQVKKYVDGTAQAANKERAGITQGPTEASKGQYISNSAMFHGRKIQLMAITFVVLLLIIIQSFYRTSKMAQASTIAILPFTNNTESEGQRSLAEASAWDLSNLLNRSTNLRIVSHTSSAALAKKDLSAIEIADALTADYLIEGQVDSLPSGNYHLEISLIRGKDGIQIWSGGSDLSWQQLEQTQLVLLKEMLAQLKNEQIIVKNTDELYLKAQQVWRNYTPETTAQAIDILSIVTSIDDQDSRAFAALSALYLEKYSGENDNPIWLKLSKKHLYRSLSLTPESADSLMALANVQLQADDYAEARRSAETVLKNDQKNLAAHLMVIKSYLAEYQINHAKRALLEAQQQVGKSNRLAFLKAIIGLQSGQLKKNIKLIDALLHEPMPYYYSALAIATATTVGQSEMAYHWGKTRLEITPNQHHIWVYQSINLANLGQFDEARAALTKLNERPISQTFSAYEAVYLAQNQQNQLLALVKDNQLKHSEQKETPTTLAIYGISAMYAGNYKLAINKLRSALQTVNRSYDQLALSSAFYYGSLAYSLEQENRPIEAAQIRQQGLAQISEYNNNGVKLSHLNVYRARLYSLNDHNMALRSLKKAVGNGYSKATLLKHDVVLTSLHENEEFTALIAQAELNKHH</sequence>
<dbReference type="InterPro" id="IPR016032">
    <property type="entry name" value="Sig_transdc_resp-reg_C-effctor"/>
</dbReference>
<proteinExistence type="predicted"/>
<dbReference type="Gene3D" id="3.40.50.10610">
    <property type="entry name" value="ABC-type transport auxiliary lipoprotein component"/>
    <property type="match status" value="1"/>
</dbReference>
<dbReference type="Pfam" id="PF25060">
    <property type="entry name" value="ARM_TT21_2nd"/>
    <property type="match status" value="1"/>
</dbReference>
<evidence type="ECO:0000256" key="3">
    <source>
        <dbReference type="SAM" id="Phobius"/>
    </source>
</evidence>
<feature type="domain" description="OmpR/PhoB-type" evidence="4">
    <location>
        <begin position="1"/>
        <end position="98"/>
    </location>
</feature>
<reference evidence="5 6" key="1">
    <citation type="journal article" date="2022" name="Environ. Microbiol. Rep.">
        <title>Eco-phylogenetic analyses reveal divergent evolution of vitamin B12 metabolism in the marine bacterial family 'Psychromonadaceae'.</title>
        <authorList>
            <person name="Jin X."/>
            <person name="Yang Y."/>
            <person name="Cao H."/>
            <person name="Gao B."/>
            <person name="Zhao Z."/>
        </authorList>
    </citation>
    <scope>NUCLEOTIDE SEQUENCE [LARGE SCALE GENOMIC DNA]</scope>
    <source>
        <strain evidence="5 6">MKS20</strain>
    </source>
</reference>
<dbReference type="Pfam" id="PF00486">
    <property type="entry name" value="Trans_reg_C"/>
    <property type="match status" value="1"/>
</dbReference>
<name>A0ABS8WHX1_9GAMM</name>
<dbReference type="SMART" id="SM00862">
    <property type="entry name" value="Trans_reg_C"/>
    <property type="match status" value="1"/>
</dbReference>
<dbReference type="PROSITE" id="PS51755">
    <property type="entry name" value="OMPR_PHOB"/>
    <property type="match status" value="1"/>
</dbReference>
<keyword evidence="3" id="KW-1133">Transmembrane helix</keyword>
<dbReference type="InterPro" id="IPR001867">
    <property type="entry name" value="OmpR/PhoB-type_DNA-bd"/>
</dbReference>
<keyword evidence="6" id="KW-1185">Reference proteome</keyword>
<comment type="caution">
    <text evidence="5">The sequence shown here is derived from an EMBL/GenBank/DDBJ whole genome shotgun (WGS) entry which is preliminary data.</text>
</comment>
<dbReference type="InterPro" id="IPR011990">
    <property type="entry name" value="TPR-like_helical_dom_sf"/>
</dbReference>
<dbReference type="Proteomes" id="UP001201273">
    <property type="component" value="Unassembled WGS sequence"/>
</dbReference>
<protein>
    <submittedName>
        <fullName evidence="5">Winged helix-turn-helix domain-containing protein</fullName>
    </submittedName>
</protein>
<accession>A0ABS8WHX1</accession>
<dbReference type="PANTHER" id="PTHR47691">
    <property type="entry name" value="REGULATOR-RELATED"/>
    <property type="match status" value="1"/>
</dbReference>
<evidence type="ECO:0000256" key="2">
    <source>
        <dbReference type="PROSITE-ProRule" id="PRU01091"/>
    </source>
</evidence>